<organism evidence="3 4">
    <name type="scientific">Crocosphaera watsonii WH 8501</name>
    <dbReference type="NCBI Taxonomy" id="165597"/>
    <lineage>
        <taxon>Bacteria</taxon>
        <taxon>Bacillati</taxon>
        <taxon>Cyanobacteriota</taxon>
        <taxon>Cyanophyceae</taxon>
        <taxon>Oscillatoriophycideae</taxon>
        <taxon>Chroococcales</taxon>
        <taxon>Aphanothecaceae</taxon>
        <taxon>Crocosphaera</taxon>
    </lineage>
</organism>
<reference evidence="3" key="1">
    <citation type="submission" date="2004-02" db="EMBL/GenBank/DDBJ databases">
        <authorList>
            <consortium name="DOE Joint Genome Institute"/>
        </authorList>
    </citation>
    <scope>NUCLEOTIDE SEQUENCE [LARGE SCALE GENOMIC DNA]</scope>
    <source>
        <strain evidence="3">WH 8501</strain>
    </source>
</reference>
<feature type="domain" description="Trypsin-co-occurring" evidence="2">
    <location>
        <begin position="8"/>
        <end position="136"/>
    </location>
</feature>
<gene>
    <name evidence="3" type="ORF">CwatDRAFT_3537</name>
</gene>
<protein>
    <recommendedName>
        <fullName evidence="2">Trypsin-co-occurring domain-containing protein</fullName>
    </recommendedName>
</protein>
<dbReference type="AlphaFoldDB" id="Q4C338"/>
<dbReference type="EMBL" id="AADV02000022">
    <property type="protein sequence ID" value="EAM50581.1"/>
    <property type="molecule type" value="Genomic_DNA"/>
</dbReference>
<evidence type="ECO:0000259" key="2">
    <source>
        <dbReference type="Pfam" id="PF19493"/>
    </source>
</evidence>
<reference evidence="3" key="3">
    <citation type="submission" date="2016-12" db="EMBL/GenBank/DDBJ databases">
        <title>Annotation of the draft genome assembly of Crocosphaera watsonii WH 8501.</title>
        <authorList>
            <consortium name="US DOE Joint Genome Institute (JGI-ORNL)"/>
            <person name="Larimer F."/>
            <person name="Land M."/>
        </authorList>
    </citation>
    <scope>NUCLEOTIDE SEQUENCE</scope>
    <source>
        <strain evidence="3">WH 8501</strain>
    </source>
</reference>
<dbReference type="NCBIfam" id="NF041216">
    <property type="entry name" value="CU044_2847_fam"/>
    <property type="match status" value="1"/>
</dbReference>
<name>Q4C338_CROWT</name>
<dbReference type="KEGG" id="cwa:CwatDRAFT_3537"/>
<dbReference type="InterPro" id="IPR045794">
    <property type="entry name" value="Trypco1"/>
</dbReference>
<evidence type="ECO:0000256" key="1">
    <source>
        <dbReference type="SAM" id="MobiDB-lite"/>
    </source>
</evidence>
<keyword evidence="4" id="KW-1185">Reference proteome</keyword>
<sequence>MTKLTPIKLDDNTIIYLESNEDIDISSEDKNIAEETTEETRESLGKDPKGLKDIFSRPSSTENDTSEQEPIENNIPSIANTIKSYTEYTLNAFKQVDNANIDKVTLEFGIKVMGKVGVPYVTTSADSHLKITVECSFLDTE</sequence>
<reference evidence="3" key="2">
    <citation type="submission" date="2005-06" db="EMBL/GenBank/DDBJ databases">
        <title>Sequencing of the draft genome and assembly of Crocosphaera watsonii WH 8501.</title>
        <authorList>
            <consortium name="US DOE Joint Genome Institute (JGI-PGF)"/>
            <person name="Copeland A."/>
            <person name="Lucas S."/>
            <person name="Lapidus A."/>
            <person name="Barry K."/>
            <person name="Detter C."/>
            <person name="Glavina T."/>
            <person name="Hammon N."/>
            <person name="Israni S."/>
            <person name="Pitluck S."/>
            <person name="Richardson P."/>
        </authorList>
    </citation>
    <scope>NUCLEOTIDE SEQUENCE [LARGE SCALE GENOMIC DNA]</scope>
    <source>
        <strain evidence="3">WH 8501</strain>
    </source>
</reference>
<feature type="compositionally biased region" description="Basic and acidic residues" evidence="1">
    <location>
        <begin position="27"/>
        <end position="55"/>
    </location>
</feature>
<evidence type="ECO:0000313" key="3">
    <source>
        <dbReference type="EMBL" id="EAM50581.1"/>
    </source>
</evidence>
<dbReference type="Pfam" id="PF19493">
    <property type="entry name" value="Trypco1"/>
    <property type="match status" value="1"/>
</dbReference>
<proteinExistence type="predicted"/>
<dbReference type="OrthoDB" id="428612at2"/>
<evidence type="ECO:0000313" key="4">
    <source>
        <dbReference type="Proteomes" id="UP000003922"/>
    </source>
</evidence>
<dbReference type="RefSeq" id="WP_007305742.1">
    <property type="nucleotide sequence ID" value="NZ_AADV02000022.1"/>
</dbReference>
<accession>Q4C338</accession>
<comment type="caution">
    <text evidence="3">The sequence shown here is derived from an EMBL/GenBank/DDBJ whole genome shotgun (WGS) entry which is preliminary data.</text>
</comment>
<feature type="region of interest" description="Disordered" evidence="1">
    <location>
        <begin position="25"/>
        <end position="74"/>
    </location>
</feature>
<dbReference type="Proteomes" id="UP000003922">
    <property type="component" value="Unassembled WGS sequence"/>
</dbReference>